<evidence type="ECO:0000313" key="1">
    <source>
        <dbReference type="EMBL" id="RAH97640.1"/>
    </source>
</evidence>
<proteinExistence type="predicted"/>
<name>A0A8B2NR76_9HYPH</name>
<dbReference type="InterPro" id="IPR029055">
    <property type="entry name" value="Ntn_hydrolases_N"/>
</dbReference>
<dbReference type="SUPFAM" id="SSF56235">
    <property type="entry name" value="N-terminal nucleophile aminohydrolases (Ntn hydrolases)"/>
    <property type="match status" value="1"/>
</dbReference>
<dbReference type="RefSeq" id="WP_111351450.1">
    <property type="nucleotide sequence ID" value="NZ_JAIWKD010000004.1"/>
</dbReference>
<protein>
    <submittedName>
        <fullName evidence="1">Peptidase</fullName>
    </submittedName>
</protein>
<evidence type="ECO:0000313" key="2">
    <source>
        <dbReference type="Proteomes" id="UP000249590"/>
    </source>
</evidence>
<dbReference type="PIRSF" id="PIRSF009120">
    <property type="entry name" value="UCP009120_prtse"/>
    <property type="match status" value="1"/>
</dbReference>
<keyword evidence="2" id="KW-1185">Reference proteome</keyword>
<dbReference type="EMBL" id="QHHQ01000008">
    <property type="protein sequence ID" value="RAH97640.1"/>
    <property type="molecule type" value="Genomic_DNA"/>
</dbReference>
<dbReference type="Gene3D" id="3.60.20.10">
    <property type="entry name" value="Glutamine Phosphoribosylpyrophosphate, subunit 1, domain 1"/>
    <property type="match status" value="1"/>
</dbReference>
<sequence>MTYCVGLLLHKGLVMVGDTRTNAGVDNIATFRKLQIFEVPGERVIAIATAGNLAVTQAVVNHMLEGLPGTDGEIQTLYTVPSMFEMAQFAGRAVRTVRERDAEALAQDGNGFDCALLVAGQIGERRLRLFMVYRAGNFLESTEDTPFLQIGEHKYGKPIIDRSVTFHTPLEEALKIALISMDSTIRSNLAVGMPLDAMVLPRDALACTVNVRITESDPYFGHVRDSWSNALREAHLSIPNPPYGY</sequence>
<comment type="caution">
    <text evidence="1">The sequence shown here is derived from an EMBL/GenBank/DDBJ whole genome shotgun (WGS) entry which is preliminary data.</text>
</comment>
<dbReference type="AlphaFoldDB" id="A0A8B2NR76"/>
<dbReference type="Proteomes" id="UP000249590">
    <property type="component" value="Unassembled WGS sequence"/>
</dbReference>
<reference evidence="1 2" key="1">
    <citation type="submission" date="2018-05" db="EMBL/GenBank/DDBJ databases">
        <title>Acuticoccus sediminis sp. nov., isolated from deep-sea sediment of Indian Ocean.</title>
        <authorList>
            <person name="Liu X."/>
            <person name="Lai Q."/>
            <person name="Du Y."/>
            <person name="Sun F."/>
            <person name="Zhang X."/>
            <person name="Wang S."/>
            <person name="Shao Z."/>
        </authorList>
    </citation>
    <scope>NUCLEOTIDE SEQUENCE [LARGE SCALE GENOMIC DNA]</scope>
    <source>
        <strain evidence="1 2">PTG4-2</strain>
    </source>
</reference>
<dbReference type="OrthoDB" id="9786336at2"/>
<gene>
    <name evidence="1" type="ORF">DLJ53_27700</name>
</gene>
<accession>A0A8B2NR76</accession>
<organism evidence="1 2">
    <name type="scientific">Acuticoccus sediminis</name>
    <dbReference type="NCBI Taxonomy" id="2184697"/>
    <lineage>
        <taxon>Bacteria</taxon>
        <taxon>Pseudomonadati</taxon>
        <taxon>Pseudomonadota</taxon>
        <taxon>Alphaproteobacteria</taxon>
        <taxon>Hyphomicrobiales</taxon>
        <taxon>Amorphaceae</taxon>
        <taxon>Acuticoccus</taxon>
    </lineage>
</organism>
<dbReference type="InterPro" id="IPR016545">
    <property type="entry name" value="UCP009120_prtse"/>
</dbReference>